<dbReference type="GO" id="GO:0004497">
    <property type="term" value="F:monooxygenase activity"/>
    <property type="evidence" value="ECO:0007669"/>
    <property type="project" value="UniProtKB-KW"/>
</dbReference>
<feature type="domain" description="Acyl-CoA dehydrogenase C-terminal" evidence="4">
    <location>
        <begin position="258"/>
        <end position="394"/>
    </location>
</feature>
<dbReference type="OrthoDB" id="571684at2"/>
<feature type="region of interest" description="Disordered" evidence="2">
    <location>
        <begin position="1"/>
        <end position="24"/>
    </location>
</feature>
<dbReference type="RefSeq" id="WP_158035627.1">
    <property type="nucleotide sequence ID" value="NZ_BAAAZV010000013.1"/>
</dbReference>
<dbReference type="GO" id="GO:0050660">
    <property type="term" value="F:flavin adenine dinucleotide binding"/>
    <property type="evidence" value="ECO:0007669"/>
    <property type="project" value="InterPro"/>
</dbReference>
<dbReference type="EMBL" id="WBKA01000001">
    <property type="protein sequence ID" value="KAB1633790.1"/>
    <property type="molecule type" value="Genomic_DNA"/>
</dbReference>
<dbReference type="GO" id="GO:0006552">
    <property type="term" value="P:L-leucine catabolic process"/>
    <property type="evidence" value="ECO:0007669"/>
    <property type="project" value="TreeGrafter"/>
</dbReference>
<dbReference type="Pfam" id="PF02771">
    <property type="entry name" value="Acyl-CoA_dh_N"/>
    <property type="match status" value="1"/>
</dbReference>
<evidence type="ECO:0000313" key="5">
    <source>
        <dbReference type="EMBL" id="KAB1633790.1"/>
    </source>
</evidence>
<dbReference type="Gene3D" id="1.20.140.10">
    <property type="entry name" value="Butyryl-CoA Dehydrogenase, subunit A, domain 3"/>
    <property type="match status" value="1"/>
</dbReference>
<proteinExistence type="predicted"/>
<dbReference type="InterPro" id="IPR037069">
    <property type="entry name" value="AcylCoA_DH/ox_N_sf"/>
</dbReference>
<comment type="caution">
    <text evidence="5">The sequence shown here is derived from an EMBL/GenBank/DDBJ whole genome shotgun (WGS) entry which is preliminary data.</text>
</comment>
<name>A0A7C8BPG1_9MICO</name>
<sequence length="430" mass="47607">MSLDTIQQDRSQASATGVPADQISTGADLEELEARFRPIFARIHETARERDRERRLPRTEIDELRRAGFGALRVPKVFGGAGASITQLTGLLTELSAADPNVNQALRGHLAFVEDRLWQHRDTDQSRWFHRFVAGDLVGNAWTEVGDVRVGEVQTRVTRQSDGDYLASGRKYYTTGSIFADWIDLYAQRAEDGVPVIAAVSTHQDGVVIENDWNGFGQRTTGSGTTILQDARVAPEEITVFAERFPYQTAFYQLSHLASQAGIARGAVDELVELVRQRVRVYSHGSSARWHEDPLVLQQVGIADAEAFAARTTAERVGETLQQLYLAHCRGDGAREREFVDAGELDASRGQSVNTKLSLDVATRIFNALGASAASEDLGLDRHWRNARTVSSHNPVIFKERVIGDWLVNGTPLPYAWAIGRERDEQGARA</sequence>
<dbReference type="InterPro" id="IPR013786">
    <property type="entry name" value="AcylCoA_DH/ox_N"/>
</dbReference>
<keyword evidence="1" id="KW-0560">Oxidoreductase</keyword>
<dbReference type="Proteomes" id="UP000481339">
    <property type="component" value="Unassembled WGS sequence"/>
</dbReference>
<dbReference type="InterPro" id="IPR046373">
    <property type="entry name" value="Acyl-CoA_Oxase/DH_mid-dom_sf"/>
</dbReference>
<accession>A0A7C8BPG1</accession>
<dbReference type="SUPFAM" id="SSF56645">
    <property type="entry name" value="Acyl-CoA dehydrogenase NM domain-like"/>
    <property type="match status" value="1"/>
</dbReference>
<dbReference type="SUPFAM" id="SSF47203">
    <property type="entry name" value="Acyl-CoA dehydrogenase C-terminal domain-like"/>
    <property type="match status" value="1"/>
</dbReference>
<feature type="domain" description="Acyl-CoA dehydrogenase/oxidase N-terminal" evidence="3">
    <location>
        <begin position="42"/>
        <end position="134"/>
    </location>
</feature>
<keyword evidence="6" id="KW-1185">Reference proteome</keyword>
<evidence type="ECO:0000256" key="1">
    <source>
        <dbReference type="ARBA" id="ARBA00023002"/>
    </source>
</evidence>
<dbReference type="PIRSF" id="PIRSF016578">
    <property type="entry name" value="HsaA"/>
    <property type="match status" value="1"/>
</dbReference>
<dbReference type="Pfam" id="PF08028">
    <property type="entry name" value="Acyl-CoA_dh_2"/>
    <property type="match status" value="1"/>
</dbReference>
<dbReference type="Gene3D" id="2.40.110.10">
    <property type="entry name" value="Butyryl-CoA Dehydrogenase, subunit A, domain 2"/>
    <property type="match status" value="1"/>
</dbReference>
<dbReference type="InterPro" id="IPR009100">
    <property type="entry name" value="AcylCoA_DH/oxidase_NM_dom_sf"/>
</dbReference>
<dbReference type="InterPro" id="IPR013107">
    <property type="entry name" value="Acyl-CoA_DH_C"/>
</dbReference>
<dbReference type="GO" id="GO:0008470">
    <property type="term" value="F:3-methylbutanoyl-CoA dehydrogenase activity"/>
    <property type="evidence" value="ECO:0007669"/>
    <property type="project" value="TreeGrafter"/>
</dbReference>
<feature type="compositionally biased region" description="Polar residues" evidence="2">
    <location>
        <begin position="1"/>
        <end position="15"/>
    </location>
</feature>
<dbReference type="Gene3D" id="1.10.540.10">
    <property type="entry name" value="Acyl-CoA dehydrogenase/oxidase, N-terminal domain"/>
    <property type="match status" value="1"/>
</dbReference>
<evidence type="ECO:0000259" key="4">
    <source>
        <dbReference type="Pfam" id="PF08028"/>
    </source>
</evidence>
<evidence type="ECO:0000259" key="3">
    <source>
        <dbReference type="Pfam" id="PF02771"/>
    </source>
</evidence>
<reference evidence="5 6" key="1">
    <citation type="submission" date="2019-09" db="EMBL/GenBank/DDBJ databases">
        <title>Phylogeny of genus Pseudoclavibacter and closely related genus.</title>
        <authorList>
            <person name="Li Y."/>
        </authorList>
    </citation>
    <scope>NUCLEOTIDE SEQUENCE [LARGE SCALE GENOMIC DNA]</scope>
    <source>
        <strain evidence="5 6">JCM 16921</strain>
    </source>
</reference>
<evidence type="ECO:0000256" key="2">
    <source>
        <dbReference type="SAM" id="MobiDB-lite"/>
    </source>
</evidence>
<dbReference type="AlphaFoldDB" id="A0A7C8BPG1"/>
<keyword evidence="5" id="KW-0503">Monooxygenase</keyword>
<dbReference type="PANTHER" id="PTHR43884">
    <property type="entry name" value="ACYL-COA DEHYDROGENASE"/>
    <property type="match status" value="1"/>
</dbReference>
<dbReference type="InterPro" id="IPR036250">
    <property type="entry name" value="AcylCo_DH-like_C"/>
</dbReference>
<evidence type="ECO:0000313" key="6">
    <source>
        <dbReference type="Proteomes" id="UP000481339"/>
    </source>
</evidence>
<dbReference type="PANTHER" id="PTHR43884:SF12">
    <property type="entry name" value="ISOVALERYL-COA DEHYDROGENASE, MITOCHONDRIAL-RELATED"/>
    <property type="match status" value="1"/>
</dbReference>
<gene>
    <name evidence="5" type="ORF">F8O02_02425</name>
</gene>
<organism evidence="5 6">
    <name type="scientific">Pseudoclavibacter caeni</name>
    <dbReference type="NCBI Taxonomy" id="908846"/>
    <lineage>
        <taxon>Bacteria</taxon>
        <taxon>Bacillati</taxon>
        <taxon>Actinomycetota</taxon>
        <taxon>Actinomycetes</taxon>
        <taxon>Micrococcales</taxon>
        <taxon>Microbacteriaceae</taxon>
        <taxon>Pseudoclavibacter</taxon>
    </lineage>
</organism>
<protein>
    <submittedName>
        <fullName evidence="5">Monooxygenase</fullName>
    </submittedName>
</protein>